<dbReference type="InterPro" id="IPR050855">
    <property type="entry name" value="NDM-1-like"/>
</dbReference>
<dbReference type="InterPro" id="IPR058199">
    <property type="entry name" value="BlaB//VIM/IMP-1"/>
</dbReference>
<protein>
    <recommendedName>
        <fullName evidence="6">beta-lactamase</fullName>
        <ecNumber evidence="6">3.5.2.6</ecNumber>
    </recommendedName>
</protein>
<evidence type="ECO:0000256" key="12">
    <source>
        <dbReference type="ARBA" id="ARBA00023251"/>
    </source>
</evidence>
<evidence type="ECO:0000256" key="7">
    <source>
        <dbReference type="ARBA" id="ARBA00022723"/>
    </source>
</evidence>
<keyword evidence="10" id="KW-0378">Hydrolase</keyword>
<reference evidence="14 15" key="1">
    <citation type="journal article" date="2024" name="Arch. Microbiol.">
        <title>Corallococcus caeni sp. nov., a novel myxobacterium isolated from activated sludge.</title>
        <authorList>
            <person name="Tomita S."/>
            <person name="Nakai R."/>
            <person name="Kuroda K."/>
            <person name="Kurashita H."/>
            <person name="Hatamoto M."/>
            <person name="Yamaguchi T."/>
            <person name="Narihiro T."/>
        </authorList>
    </citation>
    <scope>NUCLEOTIDE SEQUENCE [LARGE SCALE GENOMIC DNA]</scope>
    <source>
        <strain evidence="14 15">NO1</strain>
    </source>
</reference>
<evidence type="ECO:0000256" key="6">
    <source>
        <dbReference type="ARBA" id="ARBA00012865"/>
    </source>
</evidence>
<dbReference type="Proteomes" id="UP001342631">
    <property type="component" value="Unassembled WGS sequence"/>
</dbReference>
<evidence type="ECO:0000256" key="1">
    <source>
        <dbReference type="ARBA" id="ARBA00001526"/>
    </source>
</evidence>
<keyword evidence="15" id="KW-1185">Reference proteome</keyword>
<comment type="catalytic activity">
    <reaction evidence="1">
        <text>a beta-lactam + H2O = a substituted beta-amino acid</text>
        <dbReference type="Rhea" id="RHEA:20401"/>
        <dbReference type="ChEBI" id="CHEBI:15377"/>
        <dbReference type="ChEBI" id="CHEBI:35627"/>
        <dbReference type="ChEBI" id="CHEBI:140347"/>
        <dbReference type="EC" id="3.5.2.6"/>
    </reaction>
</comment>
<keyword evidence="11" id="KW-0862">Zinc</keyword>
<dbReference type="PANTHER" id="PTHR42951">
    <property type="entry name" value="METALLO-BETA-LACTAMASE DOMAIN-CONTAINING"/>
    <property type="match status" value="1"/>
</dbReference>
<dbReference type="NCBIfam" id="NF033088">
    <property type="entry name" value="bla_subclass_B1"/>
    <property type="match status" value="1"/>
</dbReference>
<comment type="similarity">
    <text evidence="4">Belongs to the metallo-beta-lactamase superfamily. Class-B beta-lactamase family.</text>
</comment>
<evidence type="ECO:0000313" key="14">
    <source>
        <dbReference type="EMBL" id="GMU06831.1"/>
    </source>
</evidence>
<dbReference type="InterPro" id="IPR001018">
    <property type="entry name" value="Beta-lactamase_class-B_CS"/>
</dbReference>
<dbReference type="InterPro" id="IPR036866">
    <property type="entry name" value="RibonucZ/Hydroxyglut_hydro"/>
</dbReference>
<sequence length="301" mass="32101">MAPRTRVRHEGRAFAGDPGWSAGDPVCIHLAVAAGLSMRSPYWSPMKPLHRVTLLAILACAATASAAPPLKTSTKAASAKQEEVVLAKDVSVRRIAPGVWIHVTKAGKDWGGTPANGLLVEDGDASILVDTGWTPEHSKVLLAWAKDTLHHPVRAALVTHFHIDRTGGIPTLDAQGIPVHAREDTARRAKAEGNPVPQQRLSDAQDFGPLSVFFPGAGHTPDNLVVMHPASGILYGGCFIKDASAKTLGNLEDADVTAWPASLKREREHFPDARIIVPGHEQPGGTQLLDHTEALLKKASR</sequence>
<dbReference type="SMART" id="SM00849">
    <property type="entry name" value="Lactamase_B"/>
    <property type="match status" value="1"/>
</dbReference>
<evidence type="ECO:0000256" key="10">
    <source>
        <dbReference type="ARBA" id="ARBA00022801"/>
    </source>
</evidence>
<comment type="caution">
    <text evidence="14">The sequence shown here is derived from an EMBL/GenBank/DDBJ whole genome shotgun (WGS) entry which is preliminary data.</text>
</comment>
<keyword evidence="7" id="KW-0479">Metal-binding</keyword>
<dbReference type="CDD" id="cd16285">
    <property type="entry name" value="MBL-B1"/>
    <property type="match status" value="1"/>
</dbReference>
<keyword evidence="12" id="KW-0046">Antibiotic resistance</keyword>
<comment type="subunit">
    <text evidence="5">Monomer.</text>
</comment>
<evidence type="ECO:0000256" key="3">
    <source>
        <dbReference type="ARBA" id="ARBA00004418"/>
    </source>
</evidence>
<keyword evidence="9" id="KW-0574">Periplasm</keyword>
<evidence type="ECO:0000256" key="5">
    <source>
        <dbReference type="ARBA" id="ARBA00011245"/>
    </source>
</evidence>
<name>A0ABQ6QSL5_9BACT</name>
<evidence type="ECO:0000256" key="11">
    <source>
        <dbReference type="ARBA" id="ARBA00022833"/>
    </source>
</evidence>
<evidence type="ECO:0000256" key="4">
    <source>
        <dbReference type="ARBA" id="ARBA00005250"/>
    </source>
</evidence>
<gene>
    <name evidence="14" type="ORF">ASNO1_30840</name>
</gene>
<comment type="cofactor">
    <cofactor evidence="2">
        <name>Zn(2+)</name>
        <dbReference type="ChEBI" id="CHEBI:29105"/>
    </cofactor>
</comment>
<evidence type="ECO:0000256" key="8">
    <source>
        <dbReference type="ARBA" id="ARBA00022729"/>
    </source>
</evidence>
<evidence type="ECO:0000256" key="9">
    <source>
        <dbReference type="ARBA" id="ARBA00022764"/>
    </source>
</evidence>
<accession>A0ABQ6QSL5</accession>
<dbReference type="Pfam" id="PF00753">
    <property type="entry name" value="Lactamase_B"/>
    <property type="match status" value="1"/>
</dbReference>
<dbReference type="EMBL" id="BTTX01000003">
    <property type="protein sequence ID" value="GMU06831.1"/>
    <property type="molecule type" value="Genomic_DNA"/>
</dbReference>
<dbReference type="Gene3D" id="3.60.15.10">
    <property type="entry name" value="Ribonuclease Z/Hydroxyacylglutathione hydrolase-like"/>
    <property type="match status" value="1"/>
</dbReference>
<evidence type="ECO:0000259" key="13">
    <source>
        <dbReference type="SMART" id="SM00849"/>
    </source>
</evidence>
<evidence type="ECO:0000313" key="15">
    <source>
        <dbReference type="Proteomes" id="UP001342631"/>
    </source>
</evidence>
<proteinExistence type="inferred from homology"/>
<evidence type="ECO:0000256" key="2">
    <source>
        <dbReference type="ARBA" id="ARBA00001947"/>
    </source>
</evidence>
<comment type="subcellular location">
    <subcellularLocation>
        <location evidence="3">Periplasm</location>
    </subcellularLocation>
</comment>
<dbReference type="PROSITE" id="PS00744">
    <property type="entry name" value="BETA_LACTAMASE_B_2"/>
    <property type="match status" value="1"/>
</dbReference>
<dbReference type="SUPFAM" id="SSF56281">
    <property type="entry name" value="Metallo-hydrolase/oxidoreductase"/>
    <property type="match status" value="1"/>
</dbReference>
<keyword evidence="8" id="KW-0732">Signal</keyword>
<organism evidence="14 15">
    <name type="scientific">Corallococcus caeni</name>
    <dbReference type="NCBI Taxonomy" id="3082388"/>
    <lineage>
        <taxon>Bacteria</taxon>
        <taxon>Pseudomonadati</taxon>
        <taxon>Myxococcota</taxon>
        <taxon>Myxococcia</taxon>
        <taxon>Myxococcales</taxon>
        <taxon>Cystobacterineae</taxon>
        <taxon>Myxococcaceae</taxon>
        <taxon>Corallococcus</taxon>
    </lineage>
</organism>
<feature type="domain" description="Metallo-beta-lactamase" evidence="13">
    <location>
        <begin position="114"/>
        <end position="280"/>
    </location>
</feature>
<dbReference type="InterPro" id="IPR001279">
    <property type="entry name" value="Metallo-B-lactamas"/>
</dbReference>
<dbReference type="EC" id="3.5.2.6" evidence="6"/>
<dbReference type="PANTHER" id="PTHR42951:SF4">
    <property type="entry name" value="ACYL-COENZYME A THIOESTERASE MBLAC2"/>
    <property type="match status" value="1"/>
</dbReference>